<evidence type="ECO:0000313" key="2">
    <source>
        <dbReference type="Proteomes" id="UP000305887"/>
    </source>
</evidence>
<evidence type="ECO:0000313" key="1">
    <source>
        <dbReference type="EMBL" id="TNC49197.1"/>
    </source>
</evidence>
<keyword evidence="2" id="KW-1185">Reference proteome</keyword>
<protein>
    <submittedName>
        <fullName evidence="1">Circularly permuted type 2 ATP-grasp protein</fullName>
    </submittedName>
</protein>
<comment type="caution">
    <text evidence="1">The sequence shown here is derived from an EMBL/GenBank/DDBJ whole genome shotgun (WGS) entry which is preliminary data.</text>
</comment>
<reference evidence="1 2" key="1">
    <citation type="submission" date="2019-06" db="EMBL/GenBank/DDBJ databases">
        <title>YIM 131921 draft genome.</title>
        <authorList>
            <person name="Jiang L."/>
        </authorList>
    </citation>
    <scope>NUCLEOTIDE SEQUENCE [LARGE SCALE GENOMIC DNA]</scope>
    <source>
        <strain evidence="1 2">YIM 131921</strain>
    </source>
</reference>
<gene>
    <name evidence="1" type="ORF">FHG66_12185</name>
</gene>
<dbReference type="Proteomes" id="UP000305887">
    <property type="component" value="Unassembled WGS sequence"/>
</dbReference>
<organism evidence="1 2">
    <name type="scientific">Rubellimicrobium rubrum</name>
    <dbReference type="NCBI Taxonomy" id="2585369"/>
    <lineage>
        <taxon>Bacteria</taxon>
        <taxon>Pseudomonadati</taxon>
        <taxon>Pseudomonadota</taxon>
        <taxon>Alphaproteobacteria</taxon>
        <taxon>Rhodobacterales</taxon>
        <taxon>Roseobacteraceae</taxon>
        <taxon>Rubellimicrobium</taxon>
    </lineage>
</organism>
<sequence>MGICWDDYPTDSAFDELIQSPGRPRPGAEALCAYLASLDEQELTDRVATAEKVIRLMGISFRVYGEDGGSIDRHWPYDL</sequence>
<feature type="non-terminal residue" evidence="1">
    <location>
        <position position="79"/>
    </location>
</feature>
<accession>A0A5C4MZ73</accession>
<proteinExistence type="predicted"/>
<dbReference type="EMBL" id="VDFU01000013">
    <property type="protein sequence ID" value="TNC49197.1"/>
    <property type="molecule type" value="Genomic_DNA"/>
</dbReference>
<name>A0A5C4MZ73_9RHOB</name>
<dbReference type="AlphaFoldDB" id="A0A5C4MZ73"/>